<evidence type="ECO:0000313" key="8">
    <source>
        <dbReference type="WBParaSite" id="ACRNAN_scaffold14256.g27694.t1"/>
    </source>
</evidence>
<dbReference type="InterPro" id="IPR004160">
    <property type="entry name" value="Transl_elong_EFTu/EF1A_C"/>
</dbReference>
<evidence type="ECO:0000256" key="3">
    <source>
        <dbReference type="ARBA" id="ARBA00022917"/>
    </source>
</evidence>
<keyword evidence="7" id="KW-1185">Reference proteome</keyword>
<dbReference type="WBParaSite" id="ACRNAN_scaffold14256.g27694.t1">
    <property type="protein sequence ID" value="ACRNAN_scaffold14256.g27694.t1"/>
    <property type="gene ID" value="ACRNAN_scaffold14256.g27694"/>
</dbReference>
<dbReference type="Proteomes" id="UP000887540">
    <property type="component" value="Unplaced"/>
</dbReference>
<keyword evidence="3" id="KW-0648">Protein biosynthesis</keyword>
<protein>
    <submittedName>
        <fullName evidence="8">Uncharacterized protein</fullName>
    </submittedName>
</protein>
<evidence type="ECO:0000256" key="2">
    <source>
        <dbReference type="ARBA" id="ARBA00022768"/>
    </source>
</evidence>
<evidence type="ECO:0000256" key="4">
    <source>
        <dbReference type="ARBA" id="ARBA00023134"/>
    </source>
</evidence>
<dbReference type="PANTHER" id="PTHR43721:SF2">
    <property type="entry name" value="ELONGATION FACTOR TU, MITOCHONDRIAL"/>
    <property type="match status" value="1"/>
</dbReference>
<dbReference type="InterPro" id="IPR050055">
    <property type="entry name" value="EF-Tu_GTPase"/>
</dbReference>
<dbReference type="InterPro" id="IPR009000">
    <property type="entry name" value="Transl_B-barrel_sf"/>
</dbReference>
<keyword evidence="2" id="KW-0251">Elongation factor</keyword>
<dbReference type="InterPro" id="IPR004161">
    <property type="entry name" value="EFTu-like_2"/>
</dbReference>
<dbReference type="GO" id="GO:0005739">
    <property type="term" value="C:mitochondrion"/>
    <property type="evidence" value="ECO:0007669"/>
    <property type="project" value="TreeGrafter"/>
</dbReference>
<dbReference type="Gene3D" id="2.40.30.10">
    <property type="entry name" value="Translation factors"/>
    <property type="match status" value="2"/>
</dbReference>
<reference evidence="8" key="1">
    <citation type="submission" date="2022-11" db="UniProtKB">
        <authorList>
            <consortium name="WormBaseParasite"/>
        </authorList>
    </citation>
    <scope>IDENTIFICATION</scope>
</reference>
<dbReference type="Pfam" id="PF03143">
    <property type="entry name" value="GTP_EFTU_D3"/>
    <property type="match status" value="1"/>
</dbReference>
<feature type="domain" description="Translation elongation factor EFTu-like" evidence="6">
    <location>
        <begin position="29"/>
        <end position="98"/>
    </location>
</feature>
<dbReference type="AlphaFoldDB" id="A0A914CT17"/>
<name>A0A914CT17_9BILA</name>
<accession>A0A914CT17</accession>
<dbReference type="GO" id="GO:0003746">
    <property type="term" value="F:translation elongation factor activity"/>
    <property type="evidence" value="ECO:0007669"/>
    <property type="project" value="UniProtKB-KW"/>
</dbReference>
<feature type="domain" description="Translation elongation factor EFTu/EF1A C-terminal" evidence="5">
    <location>
        <begin position="104"/>
        <end position="196"/>
    </location>
</feature>
<evidence type="ECO:0000259" key="5">
    <source>
        <dbReference type="Pfam" id="PF03143"/>
    </source>
</evidence>
<organism evidence="7 8">
    <name type="scientific">Acrobeloides nanus</name>
    <dbReference type="NCBI Taxonomy" id="290746"/>
    <lineage>
        <taxon>Eukaryota</taxon>
        <taxon>Metazoa</taxon>
        <taxon>Ecdysozoa</taxon>
        <taxon>Nematoda</taxon>
        <taxon>Chromadorea</taxon>
        <taxon>Rhabditida</taxon>
        <taxon>Tylenchina</taxon>
        <taxon>Cephalobomorpha</taxon>
        <taxon>Cephaloboidea</taxon>
        <taxon>Cephalobidae</taxon>
        <taxon>Acrobeloides</taxon>
    </lineage>
</organism>
<dbReference type="SUPFAM" id="SSF50447">
    <property type="entry name" value="Translation proteins"/>
    <property type="match status" value="1"/>
</dbReference>
<keyword evidence="1" id="KW-0547">Nucleotide-binding</keyword>
<dbReference type="GO" id="GO:0005525">
    <property type="term" value="F:GTP binding"/>
    <property type="evidence" value="ECO:0007669"/>
    <property type="project" value="UniProtKB-KW"/>
</dbReference>
<dbReference type="Pfam" id="PF03144">
    <property type="entry name" value="GTP_EFTU_D2"/>
    <property type="match status" value="1"/>
</dbReference>
<dbReference type="SUPFAM" id="SSF50465">
    <property type="entry name" value="EF-Tu/eEF-1alpha/eIF2-gamma C-terminal domain"/>
    <property type="match status" value="1"/>
</dbReference>
<dbReference type="InterPro" id="IPR009001">
    <property type="entry name" value="Transl_elong_EF1A/Init_IF2_C"/>
</dbReference>
<evidence type="ECO:0000259" key="6">
    <source>
        <dbReference type="Pfam" id="PF03144"/>
    </source>
</evidence>
<dbReference type="PANTHER" id="PTHR43721">
    <property type="entry name" value="ELONGATION FACTOR TU-RELATED"/>
    <property type="match status" value="1"/>
</dbReference>
<evidence type="ECO:0000256" key="1">
    <source>
        <dbReference type="ARBA" id="ARBA00022741"/>
    </source>
</evidence>
<sequence length="232" mass="26238">MDALPAPPRIEDISFAMPISKGVVIPKKGTVLVGTVETGIAKNGDKLEIQGYGKRHKITVQSMQIFGQRVDTVKSGDHCGIMCKGLDKDDEIRKGMWLGTPHTINTTNFMKAEFYLMSKEEGGREKGIQTGFADMIYCGVWNQPAKFFFNNDILMPGEHTSAYLVFRKPVPIKTKSQFVIREQAKREIGYGVITEIFEEKEVNKHLAIKKEILEEMIKTAKPIKEVEWKTKK</sequence>
<keyword evidence="4" id="KW-0342">GTP-binding</keyword>
<dbReference type="GO" id="GO:0070125">
    <property type="term" value="P:mitochondrial translational elongation"/>
    <property type="evidence" value="ECO:0007669"/>
    <property type="project" value="TreeGrafter"/>
</dbReference>
<proteinExistence type="predicted"/>
<evidence type="ECO:0000313" key="7">
    <source>
        <dbReference type="Proteomes" id="UP000887540"/>
    </source>
</evidence>